<evidence type="ECO:0000256" key="3">
    <source>
        <dbReference type="ARBA" id="ARBA00022692"/>
    </source>
</evidence>
<keyword evidence="4" id="KW-1133">Transmembrane helix</keyword>
<dbReference type="SUPFAM" id="SSF81324">
    <property type="entry name" value="Voltage-gated potassium channels"/>
    <property type="match status" value="1"/>
</dbReference>
<dbReference type="RefSeq" id="XP_036360170.1">
    <property type="nucleotide sequence ID" value="XM_036504277.1"/>
</dbReference>
<protein>
    <submittedName>
        <fullName evidence="12">Glutamate receptor ionotropic, kainate 2-like isoform X1</fullName>
    </submittedName>
</protein>
<dbReference type="InterPro" id="IPR001320">
    <property type="entry name" value="Iontro_rcpt_C"/>
</dbReference>
<accession>A0A7E6EYV6</accession>
<dbReference type="SMART" id="SM00079">
    <property type="entry name" value="PBPe"/>
    <property type="match status" value="1"/>
</dbReference>
<dbReference type="Gene3D" id="3.40.190.10">
    <property type="entry name" value="Periplasmic binding protein-like II"/>
    <property type="match status" value="1"/>
</dbReference>
<dbReference type="KEGG" id="osn:115213333"/>
<dbReference type="Pfam" id="PF10613">
    <property type="entry name" value="Lig_chan-Glu_bd"/>
    <property type="match status" value="1"/>
</dbReference>
<keyword evidence="10" id="KW-0407">Ion channel</keyword>
<keyword evidence="2" id="KW-0813">Transport</keyword>
<evidence type="ECO:0000256" key="9">
    <source>
        <dbReference type="ARBA" id="ARBA00023286"/>
    </source>
</evidence>
<evidence type="ECO:0000256" key="2">
    <source>
        <dbReference type="ARBA" id="ARBA00022448"/>
    </source>
</evidence>
<dbReference type="InterPro" id="IPR028082">
    <property type="entry name" value="Peripla_BP_I"/>
</dbReference>
<sequence length="832" mass="95583">MTSFVFYILTFCQILSFHRYIFACAFVPNCTSSSSILKLRIGLISVGQWMSTFQVYLIHNNTLKNCRIRPTYNKVMDEEYLRMPENGWRGIRISLLKEIGTDEFETPLLIIGPYYANLAMILDEVNMPYIVTDEKGNHWADRSRTQDNIRWKNTIYIRPPAREQNKAVVDLFALKKWDGGVMIMPANKEDNYECQDLANQMLYAGKYLVKYTINTTSQDIMELRISSVIKNSLYMTQTRYIVCSPRESRHNLSQTFLNQAKDFSLLKDENRVFVFIDPTSSFEPLSGNNYFKMKLYAVKCKLFTFRYIKMDSFDMHPQNAVAKDVAEITRRALLTYAPHHKGNFNTAEFMQKLKSVVIEDGKTGWIAFNATGERKNYSLHLYQHSQDNKAIGIWTPDKNSSRERLTFIETNNSDSIRSKGLFAKTQIIMAVEERPFVFKTNGTNGNYTGFTIDLINELKRRLSFKYELKIVDSYGIKDSDGNWNGMIEAIRTNQADLGVGALSVTSERDKVVDFSLGIMTTGITILINRPRGTQHIFQFLVSFSTHLWMAIFGTVVGVSILFIILDYPNQERKFTVKETLWFSIGTLMTRGTDFSPNRTSQRILTAGYTFFVLVIVSTYTANLAAFLTMPSLEKPINSLEDLEVSSMPWGTVKDSNTMSVIRNMYPRLYDRMEEKGVFLNATAAIETVNSSVFAFVFDYQIISHASMTYCDTLKVGTPVFIMEHGIAMKENALYKTKINIELLKMKEEGLIEKMNKRWWQDLNRCHKKSDKLRLEQFDVGHVAGAFIMLCGGLVCATAFFLFKKFYLKSKVLIAQQGIMVGKNRVFLSKVPK</sequence>
<dbReference type="InterPro" id="IPR019594">
    <property type="entry name" value="Glu/Gly-bd"/>
</dbReference>
<evidence type="ECO:0000256" key="7">
    <source>
        <dbReference type="ARBA" id="ARBA00023170"/>
    </source>
</evidence>
<evidence type="ECO:0000256" key="10">
    <source>
        <dbReference type="ARBA" id="ARBA00023303"/>
    </source>
</evidence>
<dbReference type="PANTHER" id="PTHR18966">
    <property type="entry name" value="IONOTROPIC GLUTAMATE RECEPTOR"/>
    <property type="match status" value="1"/>
</dbReference>
<dbReference type="Proteomes" id="UP000515154">
    <property type="component" value="Linkage group LG6"/>
</dbReference>
<dbReference type="Pfam" id="PF00060">
    <property type="entry name" value="Lig_chan"/>
    <property type="match status" value="1"/>
</dbReference>
<keyword evidence="9" id="KW-1071">Ligand-gated ion channel</keyword>
<dbReference type="InterPro" id="IPR015683">
    <property type="entry name" value="Ionotropic_Glu_rcpt"/>
</dbReference>
<reference evidence="12" key="1">
    <citation type="submission" date="2025-08" db="UniProtKB">
        <authorList>
            <consortium name="RefSeq"/>
        </authorList>
    </citation>
    <scope>IDENTIFICATION</scope>
</reference>
<gene>
    <name evidence="12" type="primary">LOC115213333</name>
</gene>
<evidence type="ECO:0000256" key="6">
    <source>
        <dbReference type="ARBA" id="ARBA00023136"/>
    </source>
</evidence>
<keyword evidence="5" id="KW-0406">Ion transport</keyword>
<evidence type="ECO:0000256" key="1">
    <source>
        <dbReference type="ARBA" id="ARBA00004141"/>
    </source>
</evidence>
<evidence type="ECO:0000256" key="8">
    <source>
        <dbReference type="ARBA" id="ARBA00023180"/>
    </source>
</evidence>
<evidence type="ECO:0000313" key="12">
    <source>
        <dbReference type="RefSeq" id="XP_036360170.1"/>
    </source>
</evidence>
<evidence type="ECO:0000256" key="4">
    <source>
        <dbReference type="ARBA" id="ARBA00022989"/>
    </source>
</evidence>
<dbReference type="SMART" id="SM00918">
    <property type="entry name" value="Lig_chan-Glu_bd"/>
    <property type="match status" value="1"/>
</dbReference>
<dbReference type="AlphaFoldDB" id="A0A7E6EYV6"/>
<evidence type="ECO:0000256" key="5">
    <source>
        <dbReference type="ARBA" id="ARBA00023065"/>
    </source>
</evidence>
<dbReference type="FunFam" id="3.40.190.10:FF:000024">
    <property type="entry name" value="Glutamate receptor, ionotropic, delta 1"/>
    <property type="match status" value="1"/>
</dbReference>
<dbReference type="SUPFAM" id="SSF53822">
    <property type="entry name" value="Periplasmic binding protein-like I"/>
    <property type="match status" value="1"/>
</dbReference>
<proteinExistence type="predicted"/>
<keyword evidence="7" id="KW-0675">Receptor</keyword>
<name>A0A7E6EYV6_9MOLL</name>
<dbReference type="SUPFAM" id="SSF53850">
    <property type="entry name" value="Periplasmic binding protein-like II"/>
    <property type="match status" value="1"/>
</dbReference>
<dbReference type="GO" id="GO:0016020">
    <property type="term" value="C:membrane"/>
    <property type="evidence" value="ECO:0007669"/>
    <property type="project" value="UniProtKB-SubCell"/>
</dbReference>
<dbReference type="Gene3D" id="1.10.287.70">
    <property type="match status" value="1"/>
</dbReference>
<keyword evidence="8" id="KW-0325">Glycoprotein</keyword>
<comment type="subcellular location">
    <subcellularLocation>
        <location evidence="1">Membrane</location>
        <topology evidence="1">Multi-pass membrane protein</topology>
    </subcellularLocation>
</comment>
<evidence type="ECO:0000313" key="11">
    <source>
        <dbReference type="Proteomes" id="UP000515154"/>
    </source>
</evidence>
<keyword evidence="3" id="KW-0812">Transmembrane</keyword>
<organism evidence="11 12">
    <name type="scientific">Octopus sinensis</name>
    <name type="common">East Asian common octopus</name>
    <dbReference type="NCBI Taxonomy" id="2607531"/>
    <lineage>
        <taxon>Eukaryota</taxon>
        <taxon>Metazoa</taxon>
        <taxon>Spiralia</taxon>
        <taxon>Lophotrochozoa</taxon>
        <taxon>Mollusca</taxon>
        <taxon>Cephalopoda</taxon>
        <taxon>Coleoidea</taxon>
        <taxon>Octopodiformes</taxon>
        <taxon>Octopoda</taxon>
        <taxon>Incirrata</taxon>
        <taxon>Octopodidae</taxon>
        <taxon>Octopus</taxon>
    </lineage>
</organism>
<dbReference type="GO" id="GO:0015276">
    <property type="term" value="F:ligand-gated monoatomic ion channel activity"/>
    <property type="evidence" value="ECO:0007669"/>
    <property type="project" value="InterPro"/>
</dbReference>
<keyword evidence="11" id="KW-1185">Reference proteome</keyword>
<keyword evidence="6" id="KW-0472">Membrane</keyword>